<dbReference type="Proteomes" id="UP000006820">
    <property type="component" value="Chromosome"/>
</dbReference>
<gene>
    <name evidence="2" type="ordered locus">NFA_27900</name>
</gene>
<dbReference type="STRING" id="247156.NFA_27900"/>
<dbReference type="HOGENOM" id="CLU_1530973_0_0_11"/>
<name>Q5YW04_NOCFA</name>
<keyword evidence="1" id="KW-0732">Signal</keyword>
<feature type="chain" id="PRO_5039272738" description="Lipoprotein" evidence="1">
    <location>
        <begin position="23"/>
        <end position="175"/>
    </location>
</feature>
<evidence type="ECO:0008006" key="4">
    <source>
        <dbReference type="Google" id="ProtNLM"/>
    </source>
</evidence>
<dbReference type="AlphaFoldDB" id="Q5YW04"/>
<sequence length="175" mass="19278">MMRYRSVLIAAALSVAAVSITACGPKDTSAACSGETFNLHSHPELLGAENDLVRAFDEAAEQQLASATMVEMTTRAGWSPEWERVVYIGARTTDEELRKDSATDLRLACFAGLPTENSDPDLRSSHVTLFLADGKPLQAVWWVGQTPSLRFGKRDFLLPDTVLRYDPDSRTMRAE</sequence>
<dbReference type="PROSITE" id="PS51257">
    <property type="entry name" value="PROKAR_LIPOPROTEIN"/>
    <property type="match status" value="1"/>
</dbReference>
<dbReference type="EMBL" id="AP006618">
    <property type="protein sequence ID" value="BAD57637.1"/>
    <property type="molecule type" value="Genomic_DNA"/>
</dbReference>
<accession>Q5YW04</accession>
<proteinExistence type="predicted"/>
<evidence type="ECO:0000313" key="2">
    <source>
        <dbReference type="EMBL" id="BAD57637.1"/>
    </source>
</evidence>
<protein>
    <recommendedName>
        <fullName evidence="4">Lipoprotein</fullName>
    </recommendedName>
</protein>
<feature type="signal peptide" evidence="1">
    <location>
        <begin position="1"/>
        <end position="22"/>
    </location>
</feature>
<evidence type="ECO:0000256" key="1">
    <source>
        <dbReference type="SAM" id="SignalP"/>
    </source>
</evidence>
<keyword evidence="3" id="KW-1185">Reference proteome</keyword>
<evidence type="ECO:0000313" key="3">
    <source>
        <dbReference type="Proteomes" id="UP000006820"/>
    </source>
</evidence>
<reference evidence="2 3" key="1">
    <citation type="journal article" date="2004" name="Proc. Natl. Acad. Sci. U.S.A.">
        <title>The complete genomic sequence of Nocardia farcinica IFM 10152.</title>
        <authorList>
            <person name="Ishikawa J."/>
            <person name="Yamashita A."/>
            <person name="Mikami Y."/>
            <person name="Hoshino Y."/>
            <person name="Kurita H."/>
            <person name="Hotta K."/>
            <person name="Shiba T."/>
            <person name="Hattori M."/>
        </authorList>
    </citation>
    <scope>NUCLEOTIDE SEQUENCE [LARGE SCALE GENOMIC DNA]</scope>
    <source>
        <strain evidence="2 3">IFM 10152</strain>
    </source>
</reference>
<dbReference type="KEGG" id="nfa:NFA_27900"/>
<organism evidence="2 3">
    <name type="scientific">Nocardia farcinica (strain IFM 10152)</name>
    <dbReference type="NCBI Taxonomy" id="247156"/>
    <lineage>
        <taxon>Bacteria</taxon>
        <taxon>Bacillati</taxon>
        <taxon>Actinomycetota</taxon>
        <taxon>Actinomycetes</taxon>
        <taxon>Mycobacteriales</taxon>
        <taxon>Nocardiaceae</taxon>
        <taxon>Nocardia</taxon>
    </lineage>
</organism>